<sequence length="785" mass="89448">MKISTSEEKIQHPQSGLIPETLWKSFQSAVKNGHLSVLEGLAEQYPEKLQDMIAAGSYSVFSCAATNGHVPVLEYLAEQAPEKLQEMIASHDYSAFRYAAQNGHIPVLKYLIKQIARGKLEDMIAAKHYSAFSYAATNGHLSVLDYLIEVCPEKWHSMLSADHYHAFRWAAKNGRLSVLQYLASKHPRILQDMITADNSYAFRYAARNGHLPVLQYLMDAVAPERLQGMITAGNCDAFRKAVANKHTPVINFLLSQANVFAYAEQHGYEYGGYVSPFVAQKLAELRALKNTLEQESAYAEFDAASPEEARLLFYVLRHLIRQDDPELGNDMLFLIGIPAVKALAHQEVTHRHPNELLRIALDLGNTTAAELLLAIPAVRELAAQHNFYSNEQHGQMDLRALAEDGESSMNALTQREKQHLKRAIKYYQPVLKQAGVSVVMEDLRATLAERYQQNPATVFIDNQGEKTSLALPLDWGSFQDLHLDESTYRSALKAYYQHKDHCAWRYLSRPNPWMHKNAKYVNVNPDNTAEKWSTFEEYQPLISMLYLAVTDQTIPSIDHHTVETRLTHFINELALIGRAHNWDKTRIIADDGQQSITEEYDDLKGDRPSCFSGVKRRLFQSVPGHPCFTIPGEEIIRQEIHEFVRKHFKESIHDANREAVKIAWDKGILLEDRTDEDWQALKAIDISHEKLDTFIHSLKYKYGDDQVFIYMRSIQETFALNDDRENDRAHILKFGYLQPEQFLDPVREIRESQSSSQALGQFGIFAQATDHSSISDENTLQCQAD</sequence>
<proteinExistence type="predicted"/>
<dbReference type="Proteomes" id="UP000054877">
    <property type="component" value="Unassembled WGS sequence"/>
</dbReference>
<dbReference type="InterPro" id="IPR052050">
    <property type="entry name" value="SecEffector_AnkRepeat"/>
</dbReference>
<comment type="caution">
    <text evidence="1">The sequence shown here is derived from an EMBL/GenBank/DDBJ whole genome shotgun (WGS) entry which is preliminary data.</text>
</comment>
<evidence type="ECO:0000313" key="1">
    <source>
        <dbReference type="EMBL" id="KTD63877.1"/>
    </source>
</evidence>
<dbReference type="EMBL" id="LNYX01000014">
    <property type="protein sequence ID" value="KTD63877.1"/>
    <property type="molecule type" value="Genomic_DNA"/>
</dbReference>
<dbReference type="InterPro" id="IPR036770">
    <property type="entry name" value="Ankyrin_rpt-contain_sf"/>
</dbReference>
<dbReference type="PATRIC" id="fig|452.5.peg.1543"/>
<dbReference type="InterPro" id="IPR002110">
    <property type="entry name" value="Ankyrin_rpt"/>
</dbReference>
<dbReference type="RefSeq" id="WP_058483329.1">
    <property type="nucleotide sequence ID" value="NZ_CAAAII010000021.1"/>
</dbReference>
<dbReference type="SUPFAM" id="SSF48403">
    <property type="entry name" value="Ankyrin repeat"/>
    <property type="match status" value="1"/>
</dbReference>
<evidence type="ECO:0000313" key="2">
    <source>
        <dbReference type="Proteomes" id="UP000054877"/>
    </source>
</evidence>
<keyword evidence="2" id="KW-1185">Reference proteome</keyword>
<gene>
    <name evidence="1" type="ORF">Lspi_1396</name>
</gene>
<name>A0A0W0Z429_LEGSP</name>
<accession>A0A0W0Z429</accession>
<dbReference type="STRING" id="452.Lspi_1396"/>
<dbReference type="SUPFAM" id="SSF140860">
    <property type="entry name" value="Pseudo ankyrin repeat-like"/>
    <property type="match status" value="1"/>
</dbReference>
<reference evidence="1 2" key="1">
    <citation type="submission" date="2015-11" db="EMBL/GenBank/DDBJ databases">
        <title>Genomic analysis of 38 Legionella species identifies large and diverse effector repertoires.</title>
        <authorList>
            <person name="Burstein D."/>
            <person name="Amaro F."/>
            <person name="Zusman T."/>
            <person name="Lifshitz Z."/>
            <person name="Cohen O."/>
            <person name="Gilbert J.A."/>
            <person name="Pupko T."/>
            <person name="Shuman H.A."/>
            <person name="Segal G."/>
        </authorList>
    </citation>
    <scope>NUCLEOTIDE SEQUENCE [LARGE SCALE GENOMIC DNA]</scope>
    <source>
        <strain evidence="1 2">Mt.St.Helens-9</strain>
    </source>
</reference>
<dbReference type="SMART" id="SM00248">
    <property type="entry name" value="ANK"/>
    <property type="match status" value="7"/>
</dbReference>
<dbReference type="PANTHER" id="PTHR46586:SF3">
    <property type="entry name" value="ANKYRIN REPEAT-CONTAINING PROTEIN"/>
    <property type="match status" value="1"/>
</dbReference>
<organism evidence="1 2">
    <name type="scientific">Legionella spiritensis</name>
    <dbReference type="NCBI Taxonomy" id="452"/>
    <lineage>
        <taxon>Bacteria</taxon>
        <taxon>Pseudomonadati</taxon>
        <taxon>Pseudomonadota</taxon>
        <taxon>Gammaproteobacteria</taxon>
        <taxon>Legionellales</taxon>
        <taxon>Legionellaceae</taxon>
        <taxon>Legionella</taxon>
    </lineage>
</organism>
<dbReference type="PANTHER" id="PTHR46586">
    <property type="entry name" value="ANKYRIN REPEAT-CONTAINING PROTEIN"/>
    <property type="match status" value="1"/>
</dbReference>
<protein>
    <submittedName>
        <fullName evidence="1">Ankyrin repeat protein</fullName>
    </submittedName>
</protein>
<dbReference type="Pfam" id="PF13637">
    <property type="entry name" value="Ank_4"/>
    <property type="match status" value="1"/>
</dbReference>
<dbReference type="OrthoDB" id="5649599at2"/>
<dbReference type="Pfam" id="PF12796">
    <property type="entry name" value="Ank_2"/>
    <property type="match status" value="1"/>
</dbReference>
<dbReference type="AlphaFoldDB" id="A0A0W0Z429"/>
<dbReference type="Gene3D" id="1.25.40.20">
    <property type="entry name" value="Ankyrin repeat-containing domain"/>
    <property type="match status" value="2"/>
</dbReference>